<dbReference type="Gene3D" id="3.40.50.620">
    <property type="entry name" value="HUPs"/>
    <property type="match status" value="1"/>
</dbReference>
<keyword evidence="4" id="KW-0157">Chromophore</keyword>
<dbReference type="InterPro" id="IPR018394">
    <property type="entry name" value="DNA_photolyase_1_CS_C"/>
</dbReference>
<dbReference type="PROSITE" id="PS51645">
    <property type="entry name" value="PHR_CRY_ALPHA_BETA"/>
    <property type="match status" value="1"/>
</dbReference>
<dbReference type="SUPFAM" id="SSF48173">
    <property type="entry name" value="Cryptochrome/photolyase FAD-binding domain"/>
    <property type="match status" value="1"/>
</dbReference>
<dbReference type="InterPro" id="IPR004344">
    <property type="entry name" value="TTL/TTLL_fam"/>
</dbReference>
<dbReference type="GO" id="GO:0003677">
    <property type="term" value="F:DNA binding"/>
    <property type="evidence" value="ECO:0007669"/>
    <property type="project" value="TreeGrafter"/>
</dbReference>
<dbReference type="SUPFAM" id="SSF55811">
    <property type="entry name" value="Nudix"/>
    <property type="match status" value="1"/>
</dbReference>
<organism evidence="8 9">
    <name type="scientific">Symbiodinium natans</name>
    <dbReference type="NCBI Taxonomy" id="878477"/>
    <lineage>
        <taxon>Eukaryota</taxon>
        <taxon>Sar</taxon>
        <taxon>Alveolata</taxon>
        <taxon>Dinophyceae</taxon>
        <taxon>Suessiales</taxon>
        <taxon>Symbiodiniaceae</taxon>
        <taxon>Symbiodinium</taxon>
    </lineage>
</organism>
<dbReference type="EMBL" id="CAJNDS010002212">
    <property type="protein sequence ID" value="CAE7375099.1"/>
    <property type="molecule type" value="Genomic_DNA"/>
</dbReference>
<dbReference type="GO" id="GO:0032922">
    <property type="term" value="P:circadian regulation of gene expression"/>
    <property type="evidence" value="ECO:0007669"/>
    <property type="project" value="TreeGrafter"/>
</dbReference>
<feature type="binding site" evidence="5">
    <location>
        <begin position="670"/>
        <end position="672"/>
    </location>
    <ligand>
        <name>FAD</name>
        <dbReference type="ChEBI" id="CHEBI:57692"/>
    </ligand>
</feature>
<sequence length="1993" mass="221374">MRSSVLESLRLELHKTGGRLERNLVPFLKKEVNQAMGGVRVNIPNKSRGQTQDLLASARVLVARIPKVDVCLHYSLKNMPAGVRPLRDFLLEAADMGVQAVLLVSGATKPKQDAVHCLRELAADVCENQLKLPRLGVAFSPFEDPAVEQDKLSSGLVQEIWLQIGSDLLALRAGLEFLRDAAPGIKIYGSVLVPSQKLLSRFRERPWHGVDLTPNGYLQSLPDAERITKQILQLYSEFGVLPLVESPVESSAALRSVTALMQEAWGSQQTEHEDAHKAEKAQAAQLPVGTDEVDCSGLALMWFRVDLRLHDNPALIAAARHPELIPLYIASEEAGGAAQVWLRESLKALAASLESLGSRLLVRQGTDFEALKLVCKQLDVRAVYFNRRYEPWLKKADEEISEQLRQMGVAVHSFASYLLYEPETISMRSGFHHGHWGTLLPFLGACRKLGPPRKPLPTPMLPPGSWRSKDTLTQPLEELRLAEIKPGIRDWRAPLCDAWDFGEDAALSQMHAFVSGPRLASYEKQRSRADLEENPNSRLSPYLRWGQLSPNDLYWAVKATGLPEKDVKIFQRRLFWRELAYFHYMVFPSMRREPIRAKYKDIRWNQDAQLLKKWQKGSTGFPLVDAAMRELWQTGWCQQNMRMVAASFLVEHCNIDWTHGAAWYEDTLVDADIAINSMMWQNAGRSGIDQWNFVISPEGGSQDPSGAYVRRWVPELQKLPRRFLHKPWEAPADVLRAAGVVLGETYPLRCVTDLKGARQSSSDAVVDMRRGIMHSQWNDAEGYDVISLPGGELTKVFTRLPGPGHRDPVSSDTAGATAEGRLRLCSGNLSTLSVGLVLEYTETPVGPEGACLQHIDLACALLRPEHDLLFVIDVSDVASAQEWEAEVGRPGRARRMLERWFAKFNPRKATVIAFGRDAELWVPLVRLHDEQRVSKIIVLGEPPCQKSAAHLDAGHVEICSLGKPSSIEMLMDAVGSPPSALDRHDLYFTYVDFDINRRTKQLVQNGQNISRLVAEAFGDSLPSLGSNDSQREGAGKNLQAAVSAERCPIPADVVALLNKSGQDPPDLTSSINSTQFLGPGMSFAGLAVIIQTCSQNKDANVLRALLTDTHGSVEGIFPLSMTDVLVPGKTVAVSGRTVSLEGRLLVLGQQVTAIRGLREGYKPASDGRRNVSEVSRRFGCLILRGRKCVLARDANRQLYIPADEPRNHETAQQAATRAVAEACDIFPDEFVLLGDVPPAMYYDKGGPVAMVVTIFAAVATNPPPPGSAEDADTIEDLDDMYDWFPYEQAISRLSDAKERHAITRLATGLTNHRPRLDAMLIFYDFERSVLRTATAQTCGYFSNVAAAVEFGIVSADFPCTFGAGTALGPVSQMHSTPSGSDLDMPDQHFFASRAKSRRGGGFGGACAQNLRGIGPQEPDFQHLSATNPVLGVAGGAATGAGPVFAQAAVLGRSPKCPDVPAVKAAAATAMTRSEVDDVPRDLEGNFLAKKEWQYPLDQRSGWLPAGAQEMADNHPWTRRAVEKNPRYVPPEALYCWTESDFASYINSGGFVKPKLRCQYYLSPENPQTIVDLLEPILSELNWTCTVDSHSGREDSLAQVTDYMGMPVPRLKKQDDGSLEVLKPSEEVAPVFIWESSRNMIDHGPTLKYRGLVNRLSGVGMYTKVGMLELIRERCIERDIPINFPPPWYPLTFALPDDLEQWKRHAEANPHKKWIYKPSCEAMGRGIILVNKISDVDSKEKPFRTRCKNVEVFDPNEPPLKERHFANVGIIQESEVCDPGLLAGGSFHYNFAYVKRLALGLLSMTERSSSGTCRTGPGCAEFYDENKFNREDLFRHVTEQEFQKKQDDFGGSAASNLISIEELDKYLKENYGIPAFRLNFWQQVKAICMEVNLGMKEGIAEKAKVGQFEIFGLDIIVDADQRVYLLEANRDPSWVIDVQVKKAIIPDMVREMMELVLWAHSDEGKNKEAMLHSPMRGFEVLIDEAFDFQAVDVE</sequence>
<dbReference type="InterPro" id="IPR005101">
    <property type="entry name" value="Cryptochr/Photolyase_FAD-bd"/>
</dbReference>
<evidence type="ECO:0000256" key="2">
    <source>
        <dbReference type="ARBA" id="ARBA00022630"/>
    </source>
</evidence>
<reference evidence="8" key="1">
    <citation type="submission" date="2021-02" db="EMBL/GenBank/DDBJ databases">
        <authorList>
            <person name="Dougan E. K."/>
            <person name="Rhodes N."/>
            <person name="Thang M."/>
            <person name="Chan C."/>
        </authorList>
    </citation>
    <scope>NUCLEOTIDE SEQUENCE</scope>
</reference>
<dbReference type="PANTHER" id="PTHR11455">
    <property type="entry name" value="CRYPTOCHROME"/>
    <property type="match status" value="1"/>
</dbReference>
<dbReference type="PROSITE" id="PS00394">
    <property type="entry name" value="DNA_PHOTOLYASES_1_1"/>
    <property type="match status" value="1"/>
</dbReference>
<dbReference type="PROSITE" id="PS51221">
    <property type="entry name" value="TTL"/>
    <property type="match status" value="1"/>
</dbReference>
<dbReference type="Gene3D" id="3.90.79.10">
    <property type="entry name" value="Nucleoside Triphosphate Pyrophosphohydrolase"/>
    <property type="match status" value="1"/>
</dbReference>
<dbReference type="InterPro" id="IPR006050">
    <property type="entry name" value="DNA_photolyase_N"/>
</dbReference>
<comment type="similarity">
    <text evidence="1">Belongs to the DNA photolyase class-1 family.</text>
</comment>
<dbReference type="Gene3D" id="3.30.470.20">
    <property type="entry name" value="ATP-grasp fold, B domain"/>
    <property type="match status" value="1"/>
</dbReference>
<feature type="site" description="Electron transfer via tryptophanyl radical" evidence="6">
    <location>
        <position position="657"/>
    </location>
</feature>
<evidence type="ECO:0000256" key="1">
    <source>
        <dbReference type="ARBA" id="ARBA00005862"/>
    </source>
</evidence>
<dbReference type="GO" id="GO:0006950">
    <property type="term" value="P:response to stress"/>
    <property type="evidence" value="ECO:0007669"/>
    <property type="project" value="UniProtKB-ARBA"/>
</dbReference>
<dbReference type="InterPro" id="IPR036155">
    <property type="entry name" value="Crypto/Photolyase_N_sf"/>
</dbReference>
<keyword evidence="2 5" id="KW-0285">Flavoprotein</keyword>
<dbReference type="SUPFAM" id="SSF52425">
    <property type="entry name" value="Cryptochrome/photolyase, N-terminal domain"/>
    <property type="match status" value="1"/>
</dbReference>
<protein>
    <submittedName>
        <fullName evidence="8">PhrA protein</fullName>
    </submittedName>
</protein>
<dbReference type="Proteomes" id="UP000604046">
    <property type="component" value="Unassembled WGS sequence"/>
</dbReference>
<dbReference type="InterPro" id="IPR015797">
    <property type="entry name" value="NUDIX_hydrolase-like_dom_sf"/>
</dbReference>
<dbReference type="InterPro" id="IPR014729">
    <property type="entry name" value="Rossmann-like_a/b/a_fold"/>
</dbReference>
<comment type="cofactor">
    <cofactor evidence="5">
        <name>FAD</name>
        <dbReference type="ChEBI" id="CHEBI:57692"/>
    </cofactor>
    <text evidence="5">Binds 1 FAD per subunit.</text>
</comment>
<feature type="site" description="Electron transfer via tryptophanyl radical" evidence="6">
    <location>
        <position position="680"/>
    </location>
</feature>
<dbReference type="Pfam" id="PF03133">
    <property type="entry name" value="TTL"/>
    <property type="match status" value="2"/>
</dbReference>
<dbReference type="Gene3D" id="1.10.579.10">
    <property type="entry name" value="DNA Cyclobutane Dipyrimidine Photolyase, subunit A, domain 3"/>
    <property type="match status" value="1"/>
</dbReference>
<dbReference type="Pfam" id="PF00875">
    <property type="entry name" value="DNA_photolyase"/>
    <property type="match status" value="1"/>
</dbReference>
<feature type="binding site" evidence="5">
    <location>
        <position position="570"/>
    </location>
    <ligand>
        <name>FAD</name>
        <dbReference type="ChEBI" id="CHEBI:57692"/>
    </ligand>
</feature>
<dbReference type="GO" id="GO:0003904">
    <property type="term" value="F:deoxyribodipyrimidine photo-lyase activity"/>
    <property type="evidence" value="ECO:0007669"/>
    <property type="project" value="TreeGrafter"/>
</dbReference>
<dbReference type="InterPro" id="IPR036134">
    <property type="entry name" value="Crypto/Photolyase_FAD-like_sf"/>
</dbReference>
<dbReference type="Gene3D" id="1.25.40.80">
    <property type="match status" value="1"/>
</dbReference>
<dbReference type="GO" id="GO:0005634">
    <property type="term" value="C:nucleus"/>
    <property type="evidence" value="ECO:0007669"/>
    <property type="project" value="TreeGrafter"/>
</dbReference>
<name>A0A812PYA7_9DINO</name>
<accession>A0A812PYA7</accession>
<keyword evidence="9" id="KW-1185">Reference proteome</keyword>
<dbReference type="SUPFAM" id="SSF56059">
    <property type="entry name" value="Glutathione synthetase ATP-binding domain-like"/>
    <property type="match status" value="1"/>
</dbReference>
<dbReference type="PRINTS" id="PR00147">
    <property type="entry name" value="DNAPHOTLYASE"/>
</dbReference>
<feature type="binding site" evidence="5">
    <location>
        <position position="522"/>
    </location>
    <ligand>
        <name>FAD</name>
        <dbReference type="ChEBI" id="CHEBI:57692"/>
    </ligand>
</feature>
<feature type="domain" description="Photolyase/cryptochrome alpha/beta" evidence="7">
    <location>
        <begin position="297"/>
        <end position="419"/>
    </location>
</feature>
<dbReference type="PANTHER" id="PTHR11455:SF18">
    <property type="entry name" value="SI:CH1073-390K14.1"/>
    <property type="match status" value="1"/>
</dbReference>
<dbReference type="GO" id="GO:0043153">
    <property type="term" value="P:entrainment of circadian clock by photoperiod"/>
    <property type="evidence" value="ECO:0007669"/>
    <property type="project" value="TreeGrafter"/>
</dbReference>
<dbReference type="OrthoDB" id="202825at2759"/>
<evidence type="ECO:0000313" key="8">
    <source>
        <dbReference type="EMBL" id="CAE7375099.1"/>
    </source>
</evidence>
<evidence type="ECO:0000313" key="9">
    <source>
        <dbReference type="Proteomes" id="UP000604046"/>
    </source>
</evidence>
<dbReference type="InterPro" id="IPR002081">
    <property type="entry name" value="Cryptochrome/DNA_photolyase_1"/>
</dbReference>
<evidence type="ECO:0000256" key="3">
    <source>
        <dbReference type="ARBA" id="ARBA00022827"/>
    </source>
</evidence>
<keyword evidence="3 5" id="KW-0274">FAD</keyword>
<dbReference type="GO" id="GO:0005737">
    <property type="term" value="C:cytoplasm"/>
    <property type="evidence" value="ECO:0007669"/>
    <property type="project" value="TreeGrafter"/>
</dbReference>
<dbReference type="GO" id="GO:0071949">
    <property type="term" value="F:FAD binding"/>
    <property type="evidence" value="ECO:0007669"/>
    <property type="project" value="TreeGrafter"/>
</dbReference>
<evidence type="ECO:0000256" key="6">
    <source>
        <dbReference type="PIRSR" id="PIRSR602081-2"/>
    </source>
</evidence>
<comment type="caution">
    <text evidence="8">The sequence shown here is derived from an EMBL/GenBank/DDBJ whole genome shotgun (WGS) entry which is preliminary data.</text>
</comment>
<evidence type="ECO:0000256" key="4">
    <source>
        <dbReference type="ARBA" id="ARBA00022991"/>
    </source>
</evidence>
<evidence type="ECO:0000259" key="7">
    <source>
        <dbReference type="PROSITE" id="PS51645"/>
    </source>
</evidence>
<feature type="site" description="Electron transfer via tryptophanyl radical" evidence="6">
    <location>
        <position position="604"/>
    </location>
</feature>
<evidence type="ECO:0000256" key="5">
    <source>
        <dbReference type="PIRSR" id="PIRSR602081-1"/>
    </source>
</evidence>
<dbReference type="Pfam" id="PF03441">
    <property type="entry name" value="FAD_binding_7"/>
    <property type="match status" value="1"/>
</dbReference>
<gene>
    <name evidence="8" type="primary">phrA</name>
    <name evidence="8" type="ORF">SNAT2548_LOCUS20490</name>
</gene>
<proteinExistence type="inferred from homology"/>
<dbReference type="GO" id="GO:0006139">
    <property type="term" value="P:nucleobase-containing compound metabolic process"/>
    <property type="evidence" value="ECO:0007669"/>
    <property type="project" value="UniProtKB-ARBA"/>
</dbReference>